<dbReference type="Proteomes" id="UP000663844">
    <property type="component" value="Unassembled WGS sequence"/>
</dbReference>
<dbReference type="InterPro" id="IPR015424">
    <property type="entry name" value="PyrdxlP-dep_Trfase"/>
</dbReference>
<dbReference type="EMBL" id="CAJOAZ010001585">
    <property type="protein sequence ID" value="CAF3832800.1"/>
    <property type="molecule type" value="Genomic_DNA"/>
</dbReference>
<dbReference type="Proteomes" id="UP000663845">
    <property type="component" value="Unassembled WGS sequence"/>
</dbReference>
<dbReference type="AlphaFoldDB" id="A0A813N9A2"/>
<evidence type="ECO:0000256" key="1">
    <source>
        <dbReference type="ARBA" id="ARBA00022898"/>
    </source>
</evidence>
<comment type="caution">
    <text evidence="2">The sequence shown here is derived from an EMBL/GenBank/DDBJ whole genome shotgun (WGS) entry which is preliminary data.</text>
</comment>
<dbReference type="PANTHER" id="PTHR43092:SF2">
    <property type="entry name" value="HERCYNYLCYSTEINE SULFOXIDE LYASE"/>
    <property type="match status" value="1"/>
</dbReference>
<keyword evidence="1" id="KW-0663">Pyridoxal phosphate</keyword>
<name>A0A813N9A2_9BILA</name>
<dbReference type="EMBL" id="CAJNOG010000333">
    <property type="protein sequence ID" value="CAF1180628.1"/>
    <property type="molecule type" value="Genomic_DNA"/>
</dbReference>
<sequence length="262" mass="30663">MSSLLMNLRLFSRLPTSVHVSRMNATTSTSSKINLPQDVAKPNHRYFRIAAAVIRITGLLALFRMSRREEQLIVHAADEKPHPNSQLHVKKDLQKFIPPIITSFGYLQSFQSEFFWLGTRDYSSYLTISDAIDFRQTIANETEIFSYNHQLTIQVDNLFAQMWNCSTLIFDEKYLSTMNNIELPLAIDTLDKINNLYQNLINKYNIFLPMFQFDKKFYCRISAQIYMELNDYEKVGYIVLNAISNSKFLPFVKHVKDNFHFV</sequence>
<dbReference type="Proteomes" id="UP000663860">
    <property type="component" value="Unassembled WGS sequence"/>
</dbReference>
<evidence type="ECO:0000313" key="3">
    <source>
        <dbReference type="EMBL" id="CAF1180628.1"/>
    </source>
</evidence>
<evidence type="ECO:0000313" key="6">
    <source>
        <dbReference type="EMBL" id="CAF3945515.1"/>
    </source>
</evidence>
<protein>
    <submittedName>
        <fullName evidence="2">Uncharacterized protein</fullName>
    </submittedName>
</protein>
<evidence type="ECO:0000313" key="2">
    <source>
        <dbReference type="EMBL" id="CAF0733847.1"/>
    </source>
</evidence>
<dbReference type="Proteomes" id="UP000663881">
    <property type="component" value="Unassembled WGS sequence"/>
</dbReference>
<evidence type="ECO:0000313" key="7">
    <source>
        <dbReference type="EMBL" id="CAF4016656.1"/>
    </source>
</evidence>
<dbReference type="OrthoDB" id="5978656at2759"/>
<gene>
    <name evidence="2" type="ORF">IZO911_LOCUS3072</name>
    <name evidence="3" type="ORF">JYZ213_LOCUS25761</name>
    <name evidence="6" type="ORF">KXQ929_LOCUS25295</name>
    <name evidence="7" type="ORF">OKA104_LOCUS30708</name>
    <name evidence="5" type="ORF">OXD698_LOCUS20169</name>
    <name evidence="4" type="ORF">VCS650_LOCUS37833</name>
</gene>
<organism evidence="2 8">
    <name type="scientific">Adineta steineri</name>
    <dbReference type="NCBI Taxonomy" id="433720"/>
    <lineage>
        <taxon>Eukaryota</taxon>
        <taxon>Metazoa</taxon>
        <taxon>Spiralia</taxon>
        <taxon>Gnathifera</taxon>
        <taxon>Rotifera</taxon>
        <taxon>Eurotatoria</taxon>
        <taxon>Bdelloidea</taxon>
        <taxon>Adinetida</taxon>
        <taxon>Adinetidae</taxon>
        <taxon>Adineta</taxon>
    </lineage>
</organism>
<dbReference type="EMBL" id="CAJOAY010003339">
    <property type="protein sequence ID" value="CAF4016656.1"/>
    <property type="molecule type" value="Genomic_DNA"/>
</dbReference>
<dbReference type="EMBL" id="CAJOBB010002180">
    <property type="protein sequence ID" value="CAF3945515.1"/>
    <property type="molecule type" value="Genomic_DNA"/>
</dbReference>
<evidence type="ECO:0000313" key="4">
    <source>
        <dbReference type="EMBL" id="CAF1423132.1"/>
    </source>
</evidence>
<dbReference type="Proteomes" id="UP000663891">
    <property type="component" value="Unassembled WGS sequence"/>
</dbReference>
<dbReference type="PANTHER" id="PTHR43092">
    <property type="entry name" value="L-CYSTEINE DESULFHYDRASE"/>
    <property type="match status" value="1"/>
</dbReference>
<accession>A0A813N9A2</accession>
<evidence type="ECO:0000313" key="8">
    <source>
        <dbReference type="Proteomes" id="UP000663860"/>
    </source>
</evidence>
<dbReference type="Proteomes" id="UP000663868">
    <property type="component" value="Unassembled WGS sequence"/>
</dbReference>
<reference evidence="2" key="1">
    <citation type="submission" date="2021-02" db="EMBL/GenBank/DDBJ databases">
        <authorList>
            <person name="Nowell W R."/>
        </authorList>
    </citation>
    <scope>NUCLEOTIDE SEQUENCE</scope>
</reference>
<evidence type="ECO:0000313" key="5">
    <source>
        <dbReference type="EMBL" id="CAF3832800.1"/>
    </source>
</evidence>
<dbReference type="EMBL" id="CAJNOE010000015">
    <property type="protein sequence ID" value="CAF0733847.1"/>
    <property type="molecule type" value="Genomic_DNA"/>
</dbReference>
<dbReference type="SUPFAM" id="SSF53383">
    <property type="entry name" value="PLP-dependent transferases"/>
    <property type="match status" value="1"/>
</dbReference>
<dbReference type="EMBL" id="CAJNON010001064">
    <property type="protein sequence ID" value="CAF1423132.1"/>
    <property type="molecule type" value="Genomic_DNA"/>
</dbReference>
<proteinExistence type="predicted"/>